<feature type="non-terminal residue" evidence="1">
    <location>
        <position position="317"/>
    </location>
</feature>
<name>A0ABR5DYK6_9HYPH</name>
<comment type="caution">
    <text evidence="1">The sequence shown here is derived from an EMBL/GenBank/DDBJ whole genome shotgun (WGS) entry which is preliminary data.</text>
</comment>
<protein>
    <submittedName>
        <fullName evidence="1">Uncharacterized protein</fullName>
    </submittedName>
</protein>
<evidence type="ECO:0000313" key="1">
    <source>
        <dbReference type="EMBL" id="KKC33108.1"/>
    </source>
</evidence>
<sequence>EVRAWQRGQSKSLEHLMLPDRCRDRLSSGQALNSSEAEYLFSFVENGGAEPDDDDKAGGVVAAAATLLVLANDWLATNPAAQARSIEVVRATVADIPTNVAAVRGRRFGRTSNDLAFAAHATMHLWLEDRSNLECEHNLVRLLTTGDLQVARVIMDLAVAWREALGDAWWRLLQLGVLWSGLVLLMPRDDDEEAAATVWGVWLARLRRFRLSGEATTIEALDFKRVAAAVGRMRFDREMRNFLAGDDAWRGEPERQIGDLLDVQFLDGLFAWLLAGDGTGDRGLDQELTLRIWDYDAMRAKQHAKTERYGEYDLPSQ</sequence>
<accession>A0ABR5DYK6</accession>
<organism evidence="1 2">
    <name type="scientific">Devosia psychrophila</name>
    <dbReference type="NCBI Taxonomy" id="728005"/>
    <lineage>
        <taxon>Bacteria</taxon>
        <taxon>Pseudomonadati</taxon>
        <taxon>Pseudomonadota</taxon>
        <taxon>Alphaproteobacteria</taxon>
        <taxon>Hyphomicrobiales</taxon>
        <taxon>Devosiaceae</taxon>
        <taxon>Devosia</taxon>
    </lineage>
</organism>
<proteinExistence type="predicted"/>
<dbReference type="EMBL" id="LAPV01000106">
    <property type="protein sequence ID" value="KKC33108.1"/>
    <property type="molecule type" value="Genomic_DNA"/>
</dbReference>
<evidence type="ECO:0000313" key="2">
    <source>
        <dbReference type="Proteomes" id="UP000033519"/>
    </source>
</evidence>
<gene>
    <name evidence="1" type="ORF">WH91_10320</name>
</gene>
<reference evidence="1 2" key="1">
    <citation type="submission" date="2015-03" db="EMBL/GenBank/DDBJ databases">
        <authorList>
            <person name="Lepp D."/>
            <person name="Hassan Y.I."/>
            <person name="Li X.-Z."/>
            <person name="Zhou T."/>
        </authorList>
    </citation>
    <scope>NUCLEOTIDE SEQUENCE [LARGE SCALE GENOMIC DNA]</scope>
    <source>
        <strain evidence="1 2">Cr7-05</strain>
    </source>
</reference>
<feature type="non-terminal residue" evidence="1">
    <location>
        <position position="1"/>
    </location>
</feature>
<keyword evidence="2" id="KW-1185">Reference proteome</keyword>
<dbReference type="Proteomes" id="UP000033519">
    <property type="component" value="Unassembled WGS sequence"/>
</dbReference>